<name>A0A7V8VD22_9BACT</name>
<evidence type="ECO:0000313" key="5">
    <source>
        <dbReference type="Proteomes" id="UP000542342"/>
    </source>
</evidence>
<protein>
    <submittedName>
        <fullName evidence="4">Glycosyl hydrolase</fullName>
    </submittedName>
</protein>
<gene>
    <name evidence="4" type="ORF">H0921_06480</name>
</gene>
<evidence type="ECO:0000313" key="4">
    <source>
        <dbReference type="EMBL" id="MBA2225809.1"/>
    </source>
</evidence>
<proteinExistence type="predicted"/>
<feature type="domain" description="Sortilin N-terminal" evidence="3">
    <location>
        <begin position="154"/>
        <end position="279"/>
    </location>
</feature>
<dbReference type="SUPFAM" id="SSF50939">
    <property type="entry name" value="Sialidases"/>
    <property type="match status" value="1"/>
</dbReference>
<feature type="region of interest" description="Disordered" evidence="2">
    <location>
        <begin position="944"/>
        <end position="991"/>
    </location>
</feature>
<dbReference type="RefSeq" id="WP_194537245.1">
    <property type="nucleotide sequence ID" value="NZ_JACEFB010000003.1"/>
</dbReference>
<organism evidence="4 5">
    <name type="scientific">Thermogemmata fonticola</name>
    <dbReference type="NCBI Taxonomy" id="2755323"/>
    <lineage>
        <taxon>Bacteria</taxon>
        <taxon>Pseudomonadati</taxon>
        <taxon>Planctomycetota</taxon>
        <taxon>Planctomycetia</taxon>
        <taxon>Gemmatales</taxon>
        <taxon>Gemmataceae</taxon>
        <taxon>Thermogemmata</taxon>
    </lineage>
</organism>
<dbReference type="Gene3D" id="2.130.10.10">
    <property type="entry name" value="YVTN repeat-like/Quinoprotein amine dehydrogenase"/>
    <property type="match status" value="4"/>
</dbReference>
<keyword evidence="4" id="KW-0378">Hydrolase</keyword>
<comment type="caution">
    <text evidence="4">The sequence shown here is derived from an EMBL/GenBank/DDBJ whole genome shotgun (WGS) entry which is preliminary data.</text>
</comment>
<dbReference type="CDD" id="cd15482">
    <property type="entry name" value="Sialidase_non-viral"/>
    <property type="match status" value="1"/>
</dbReference>
<dbReference type="Pfam" id="PF15902">
    <property type="entry name" value="Sortilin-Vps10"/>
    <property type="match status" value="2"/>
</dbReference>
<dbReference type="GO" id="GO:0010411">
    <property type="term" value="P:xyloglucan metabolic process"/>
    <property type="evidence" value="ECO:0007669"/>
    <property type="project" value="TreeGrafter"/>
</dbReference>
<feature type="compositionally biased region" description="Basic and acidic residues" evidence="2">
    <location>
        <begin position="511"/>
        <end position="540"/>
    </location>
</feature>
<dbReference type="InterPro" id="IPR036278">
    <property type="entry name" value="Sialidase_sf"/>
</dbReference>
<dbReference type="GO" id="GO:0016787">
    <property type="term" value="F:hydrolase activity"/>
    <property type="evidence" value="ECO:0007669"/>
    <property type="project" value="UniProtKB-KW"/>
</dbReference>
<dbReference type="InterPro" id="IPR052025">
    <property type="entry name" value="Xyloglucanase_GH74"/>
</dbReference>
<evidence type="ECO:0000259" key="3">
    <source>
        <dbReference type="Pfam" id="PF15902"/>
    </source>
</evidence>
<sequence>MRHFRMLSCVALLMGVGWVIDQSRSVADGVEGGSELPVGGLELPIAPAPRPAASSLTTQDLQALALRSIGPALQPGRIGDIVIHPRQPSIWYVAVASGGVWKTTNRGITWTPIFDQQGSYSIGCLAVDPHNPEIIWVGTGENQSQRSVGFGDGVYKSTDGGKTWQHMGLKHSEHIARILIDPRDSQTVYVASQGPLWASGGERGLYRSRDGGKTWSAVLTISPETGITDVVMDPSNPDVLYAASYQRRRHVGVLVGGGPESAIFKSTDGGQTWRRLTKGLPQGDLGRIALAVSPQRPNVVYAHIQTAAKERGAFYRSEDGGETWERRGAAPVQTGEYYGEIFADPHRFDRLYIMDTVVQMTDDGGKTFTRLRWPVHVDHHALAFDPTDPNHWLSGNDGGLYETYDGGQTWRHFTNMPTTQYYRVAVDDAVPFYNIYAGSQDNGTHGGPARTAHRVGIRNADWGVYGGGDGMQPRVEPGNPNIVYISSQYGALVRIDKTTGRSVPIKPRLISSRDKQSPKKKETSDKKEADPKSGGGKDESGTEADTLPKGAKVEEQDESTQPPATKGGGDNLRWGWDAPLLISPHSATRLYMAANRVFQSDDRGTTWKVISPDLTRQLDPLKVPLMGKLWGKDAVSRDAFTTPLSIITALDESPVQAGLLAVGTDDGLVQISENNGQSWRRIEHFPGVPPGTYVSDVFFSPRERSTLYVTFNNWQYGDFRPYVLKTVDLGQSWTNITGNLPDRHVVWSIVADRVHPDLLFVGTEFGLFVTLDGGEQWQRVPGAPPIPFRDLAVQEREGDLVCATFGRGIYILDHYAALRGWTSEARAAAAVLLPIRDTWRVTELPFARSDGGFAAPNPPAGAIITYYLRESVPEKDRLVVRIRDAQGRLVRDVRARGTAGLHRLSWDLRGPGSGKGPMTAALSPAGAYSAQLVRLRGNMAEALTPEQPFRLLSPPEGSGIAPSPREKKPAEDAQSTQSEKSTVVSGVCSSK</sequence>
<dbReference type="Proteomes" id="UP000542342">
    <property type="component" value="Unassembled WGS sequence"/>
</dbReference>
<dbReference type="InterPro" id="IPR015943">
    <property type="entry name" value="WD40/YVTN_repeat-like_dom_sf"/>
</dbReference>
<dbReference type="InterPro" id="IPR031778">
    <property type="entry name" value="Sortilin_N"/>
</dbReference>
<reference evidence="4 5" key="1">
    <citation type="submission" date="2020-07" db="EMBL/GenBank/DDBJ databases">
        <title>Thermogemmata thermophila gen. nov., sp. nov., a novel moderate thermophilic planctomycete from a Kamchatka hot spring.</title>
        <authorList>
            <person name="Elcheninov A.G."/>
            <person name="Podosokorskaya O.A."/>
            <person name="Kovaleva O.L."/>
            <person name="Novikov A."/>
            <person name="Bonch-Osmolovskaya E.A."/>
            <person name="Toshchakov S.V."/>
            <person name="Kublanov I.V."/>
        </authorList>
    </citation>
    <scope>NUCLEOTIDE SEQUENCE [LARGE SCALE GENOMIC DNA]</scope>
    <source>
        <strain evidence="4 5">2918</strain>
    </source>
</reference>
<feature type="compositionally biased region" description="Polar residues" evidence="2">
    <location>
        <begin position="973"/>
        <end position="991"/>
    </location>
</feature>
<accession>A0A7V8VD22</accession>
<keyword evidence="5" id="KW-1185">Reference proteome</keyword>
<feature type="region of interest" description="Disordered" evidence="2">
    <location>
        <begin position="503"/>
        <end position="573"/>
    </location>
</feature>
<feature type="domain" description="Sortilin N-terminal" evidence="3">
    <location>
        <begin position="313"/>
        <end position="421"/>
    </location>
</feature>
<keyword evidence="1" id="KW-0677">Repeat</keyword>
<dbReference type="EMBL" id="JACEFB010000003">
    <property type="protein sequence ID" value="MBA2225809.1"/>
    <property type="molecule type" value="Genomic_DNA"/>
</dbReference>
<evidence type="ECO:0000256" key="1">
    <source>
        <dbReference type="ARBA" id="ARBA00022737"/>
    </source>
</evidence>
<evidence type="ECO:0000256" key="2">
    <source>
        <dbReference type="SAM" id="MobiDB-lite"/>
    </source>
</evidence>
<dbReference type="PANTHER" id="PTHR43739">
    <property type="entry name" value="XYLOGLUCANASE (EUROFUNG)"/>
    <property type="match status" value="1"/>
</dbReference>
<dbReference type="PANTHER" id="PTHR43739:SF5">
    <property type="entry name" value="EXO-ALPHA-SIALIDASE"/>
    <property type="match status" value="1"/>
</dbReference>
<dbReference type="SUPFAM" id="SSF110296">
    <property type="entry name" value="Oligoxyloglucan reducing end-specific cellobiohydrolase"/>
    <property type="match status" value="1"/>
</dbReference>
<dbReference type="AlphaFoldDB" id="A0A7V8VD22"/>